<dbReference type="Gene3D" id="1.10.287.310">
    <property type="match status" value="1"/>
</dbReference>
<proteinExistence type="predicted"/>
<dbReference type="GO" id="GO:0003735">
    <property type="term" value="F:structural constituent of ribosome"/>
    <property type="evidence" value="ECO:0007669"/>
    <property type="project" value="InterPro"/>
</dbReference>
<dbReference type="AlphaFoldDB" id="A0A1F7J4H7"/>
<dbReference type="GO" id="GO:0006412">
    <property type="term" value="P:translation"/>
    <property type="evidence" value="ECO:0007669"/>
    <property type="project" value="InterPro"/>
</dbReference>
<protein>
    <recommendedName>
        <fullName evidence="3">50S ribosomal protein L29</fullName>
    </recommendedName>
</protein>
<reference evidence="1 2" key="1">
    <citation type="journal article" date="2016" name="Nat. Commun.">
        <title>Thousands of microbial genomes shed light on interconnected biogeochemical processes in an aquifer system.</title>
        <authorList>
            <person name="Anantharaman K."/>
            <person name="Brown C.T."/>
            <person name="Hug L.A."/>
            <person name="Sharon I."/>
            <person name="Castelle C.J."/>
            <person name="Probst A.J."/>
            <person name="Thomas B.C."/>
            <person name="Singh A."/>
            <person name="Wilkins M.J."/>
            <person name="Karaoz U."/>
            <person name="Brodie E.L."/>
            <person name="Williams K.H."/>
            <person name="Hubbard S.S."/>
            <person name="Banfield J.F."/>
        </authorList>
    </citation>
    <scope>NUCLEOTIDE SEQUENCE [LARGE SCALE GENOMIC DNA]</scope>
</reference>
<accession>A0A1F7J4H7</accession>
<sequence length="72" mass="8338">MKKLYKKINSQSTKDLEKEIVKLRGDIAKEALTMKVNPPKDSNSVFKKRKTLAVYLTVLSEKRELETLQKSK</sequence>
<name>A0A1F7J4H7_9BACT</name>
<evidence type="ECO:0008006" key="3">
    <source>
        <dbReference type="Google" id="ProtNLM"/>
    </source>
</evidence>
<dbReference type="SUPFAM" id="SSF46561">
    <property type="entry name" value="Ribosomal protein L29 (L29p)"/>
    <property type="match status" value="1"/>
</dbReference>
<dbReference type="GO" id="GO:0005840">
    <property type="term" value="C:ribosome"/>
    <property type="evidence" value="ECO:0007669"/>
    <property type="project" value="InterPro"/>
</dbReference>
<dbReference type="Proteomes" id="UP000178558">
    <property type="component" value="Unassembled WGS sequence"/>
</dbReference>
<gene>
    <name evidence="1" type="ORF">A3B50_01880</name>
</gene>
<organism evidence="1 2">
    <name type="scientific">Candidatus Roizmanbacteria bacterium RIFCSPLOWO2_01_FULL_40_42</name>
    <dbReference type="NCBI Taxonomy" id="1802066"/>
    <lineage>
        <taxon>Bacteria</taxon>
        <taxon>Candidatus Roizmaniibacteriota</taxon>
    </lineage>
</organism>
<dbReference type="InterPro" id="IPR036049">
    <property type="entry name" value="Ribosomal_uL29_sf"/>
</dbReference>
<comment type="caution">
    <text evidence="1">The sequence shown here is derived from an EMBL/GenBank/DDBJ whole genome shotgun (WGS) entry which is preliminary data.</text>
</comment>
<evidence type="ECO:0000313" key="2">
    <source>
        <dbReference type="Proteomes" id="UP000178558"/>
    </source>
</evidence>
<evidence type="ECO:0000313" key="1">
    <source>
        <dbReference type="EMBL" id="OGK50511.1"/>
    </source>
</evidence>
<dbReference type="EMBL" id="MGAQ01000015">
    <property type="protein sequence ID" value="OGK50511.1"/>
    <property type="molecule type" value="Genomic_DNA"/>
</dbReference>